<evidence type="ECO:0000259" key="1">
    <source>
        <dbReference type="Pfam" id="PF04366"/>
    </source>
</evidence>
<dbReference type="EMBL" id="GL433871">
    <property type="protein sequence ID" value="EFN50883.1"/>
    <property type="molecule type" value="Genomic_DNA"/>
</dbReference>
<dbReference type="InParanoid" id="E1ZTD8"/>
<accession>E1ZTD8</accession>
<gene>
    <name evidence="2" type="ORF">CHLNCDRAFT_59380</name>
</gene>
<organism evidence="3">
    <name type="scientific">Chlorella variabilis</name>
    <name type="common">Green alga</name>
    <dbReference type="NCBI Taxonomy" id="554065"/>
    <lineage>
        <taxon>Eukaryota</taxon>
        <taxon>Viridiplantae</taxon>
        <taxon>Chlorophyta</taxon>
        <taxon>core chlorophytes</taxon>
        <taxon>Trebouxiophyceae</taxon>
        <taxon>Chlorellales</taxon>
        <taxon>Chlorellaceae</taxon>
        <taxon>Chlorella clade</taxon>
        <taxon>Chlorella</taxon>
    </lineage>
</organism>
<dbReference type="CDD" id="cd11524">
    <property type="entry name" value="SYLF"/>
    <property type="match status" value="1"/>
</dbReference>
<dbReference type="RefSeq" id="XP_005842985.1">
    <property type="nucleotide sequence ID" value="XM_005842923.1"/>
</dbReference>
<dbReference type="InterPro" id="IPR051702">
    <property type="entry name" value="SH3_domain_YSC84-like"/>
</dbReference>
<sequence length="225" mass="23009">MADKVTTNALELAERSVVLARNLTSKDAGVEPDGKGFGGKGVVAGQLFGGRMFTSEFKRAAGLAFTFVGKFGVGITLEKGRGFVIAKTAAGWSAPLFVTISGAGVGATVGFTEIESCIVLASPASVERFTKASREFGSEVGAAAGTVAAHTSTPSVTSDFGSDFSYSISSGAIIDFSYQGMKHAVDEETNHSLYGAQATPEAILGGSVPPPPAFEALYTFLASSV</sequence>
<dbReference type="OrthoDB" id="509948at2759"/>
<protein>
    <recommendedName>
        <fullName evidence="1">Ysc84 actin-binding domain-containing protein</fullName>
    </recommendedName>
</protein>
<dbReference type="OMA" id="PTATGDH"/>
<evidence type="ECO:0000313" key="3">
    <source>
        <dbReference type="Proteomes" id="UP000008141"/>
    </source>
</evidence>
<dbReference type="KEGG" id="cvr:CHLNCDRAFT_59380"/>
<evidence type="ECO:0000313" key="2">
    <source>
        <dbReference type="EMBL" id="EFN50883.1"/>
    </source>
</evidence>
<dbReference type="AlphaFoldDB" id="E1ZTD8"/>
<dbReference type="InterPro" id="IPR007461">
    <property type="entry name" value="Ysc84_actin-binding"/>
</dbReference>
<proteinExistence type="predicted"/>
<dbReference type="PANTHER" id="PTHR15629">
    <property type="entry name" value="SH3YL1 PROTEIN"/>
    <property type="match status" value="1"/>
</dbReference>
<dbReference type="eggNOG" id="KOG1843">
    <property type="taxonomic scope" value="Eukaryota"/>
</dbReference>
<dbReference type="Proteomes" id="UP000008141">
    <property type="component" value="Unassembled WGS sequence"/>
</dbReference>
<dbReference type="PANTHER" id="PTHR15629:SF2">
    <property type="entry name" value="SH3 DOMAIN-CONTAINING YSC84-LIKE PROTEIN 1"/>
    <property type="match status" value="1"/>
</dbReference>
<feature type="domain" description="Ysc84 actin-binding" evidence="1">
    <location>
        <begin position="102"/>
        <end position="223"/>
    </location>
</feature>
<dbReference type="GeneID" id="17350348"/>
<dbReference type="Pfam" id="PF04366">
    <property type="entry name" value="Ysc84"/>
    <property type="match status" value="1"/>
</dbReference>
<name>E1ZTD8_CHLVA</name>
<reference evidence="2 3" key="1">
    <citation type="journal article" date="2010" name="Plant Cell">
        <title>The Chlorella variabilis NC64A genome reveals adaptation to photosymbiosis, coevolution with viruses, and cryptic sex.</title>
        <authorList>
            <person name="Blanc G."/>
            <person name="Duncan G."/>
            <person name="Agarkova I."/>
            <person name="Borodovsky M."/>
            <person name="Gurnon J."/>
            <person name="Kuo A."/>
            <person name="Lindquist E."/>
            <person name="Lucas S."/>
            <person name="Pangilinan J."/>
            <person name="Polle J."/>
            <person name="Salamov A."/>
            <person name="Terry A."/>
            <person name="Yamada T."/>
            <person name="Dunigan D.D."/>
            <person name="Grigoriev I.V."/>
            <person name="Claverie J.M."/>
            <person name="Van Etten J.L."/>
        </authorList>
    </citation>
    <scope>NUCLEOTIDE SEQUENCE [LARGE SCALE GENOMIC DNA]</scope>
    <source>
        <strain evidence="2 3">NC64A</strain>
    </source>
</reference>
<keyword evidence="3" id="KW-1185">Reference proteome</keyword>
<dbReference type="GO" id="GO:0035091">
    <property type="term" value="F:phosphatidylinositol binding"/>
    <property type="evidence" value="ECO:0007669"/>
    <property type="project" value="TreeGrafter"/>
</dbReference>